<dbReference type="PANTHER" id="PTHR16166">
    <property type="entry name" value="VACUOLAR PROTEIN SORTING-ASSOCIATED PROTEIN VPS13"/>
    <property type="match status" value="1"/>
</dbReference>
<dbReference type="EMBL" id="GBEZ01000820">
    <property type="protein sequence ID" value="JAC84095.1"/>
    <property type="molecule type" value="Transcribed_RNA"/>
</dbReference>
<dbReference type="AlphaFoldDB" id="A0A061SMK5"/>
<dbReference type="InterPro" id="IPR026847">
    <property type="entry name" value="VPS13"/>
</dbReference>
<proteinExistence type="predicted"/>
<feature type="region of interest" description="Disordered" evidence="1">
    <location>
        <begin position="579"/>
        <end position="621"/>
    </location>
</feature>
<protein>
    <submittedName>
        <fullName evidence="2">Vacuolar protein sorting-associated protein 13 family protein</fullName>
    </submittedName>
</protein>
<dbReference type="GO" id="GO:0006623">
    <property type="term" value="P:protein targeting to vacuole"/>
    <property type="evidence" value="ECO:0007669"/>
    <property type="project" value="TreeGrafter"/>
</dbReference>
<evidence type="ECO:0000256" key="1">
    <source>
        <dbReference type="SAM" id="MobiDB-lite"/>
    </source>
</evidence>
<feature type="region of interest" description="Disordered" evidence="1">
    <location>
        <begin position="542"/>
        <end position="564"/>
    </location>
</feature>
<gene>
    <name evidence="2" type="ORF">TSPGSL018_1788</name>
</gene>
<accession>A0A061SMK5</accession>
<organism evidence="2">
    <name type="scientific">Tetraselmis sp. GSL018</name>
    <dbReference type="NCBI Taxonomy" id="582737"/>
    <lineage>
        <taxon>Eukaryota</taxon>
        <taxon>Viridiplantae</taxon>
        <taxon>Chlorophyta</taxon>
        <taxon>core chlorophytes</taxon>
        <taxon>Chlorodendrophyceae</taxon>
        <taxon>Chlorodendrales</taxon>
        <taxon>Chlorodendraceae</taxon>
        <taxon>Tetraselmis</taxon>
    </lineage>
</organism>
<sequence length="773" mass="83421">MRPVVEVTCAWSLRHASTLHLQYFTVLMQEVDLVLEEELLETMLYWAHSLPMEDLWQRTPGGRCAMVHEHRPSGPSLASLNLSRQSKYEDLDQVLLALGGPVAKRLSGQAQRAVGRPGTKWYFSVFHIQPIKINLTYVPGGNLIHLANAPPRLFAASRLGVQLTDISNVELCIGQLLLTNQFSNPRAFAKQIIRHLSIEALSELYKILGSVEIVGAPVSLISTLGTGVRDFFYEPARGIVHGPEVFARGVKAGTVSLLQKSAYGIFHSMGQVTGGMSKGLASLTMDKVYMQRFRRRPVSAQEGIRQGAHDLGVGFYEGFTGIVADPMRGAEAAGVKGFVKGLATGLTGVVVKPTAGMLEFASKAVAGIGGGIKSWGDEGTTAHQRFRVPRTFGLSPSPEDGWLDELSHWETILKYARHAGGRFSEDRVTDFVSVRYDRAIVFTDKRIVCLNLAKRKCLWDVEDGNILSVQSYGLSVQITSRGGAKLLGRRAGSLVKLPVRHTVFCSSRDTLQLLVEKLNRFTSPPPDPQDPTRVSIELGITQAPRSQWGPSRKSLAEEQVPTPSGVLSAANRARTMAALHGPANSPDPSGNSFTSLAPQSTPSRAGQTPAASPAPASKETMPLTRIQATSPGASVRGVSASAAKAFGPQVARHGIHGLRVETPDPAGAEPFPEGAVEHFRALKHLLSISSSGIGSMGNFHGHLLSVNVLCDAILQELEHSENSAPAAVVASLKRLSEKLISAPPRNREGFEAQLQQLSHLCNTAERLLHSTDE</sequence>
<dbReference type="PANTHER" id="PTHR16166:SF143">
    <property type="entry name" value="PROTEIN SORTING-ASSOCIATED PROTEIN, PUTATIVE (DUF1162)-RELATED"/>
    <property type="match status" value="1"/>
</dbReference>
<evidence type="ECO:0000313" key="2">
    <source>
        <dbReference type="EMBL" id="JAC84095.1"/>
    </source>
</evidence>
<feature type="compositionally biased region" description="Polar residues" evidence="1">
    <location>
        <begin position="586"/>
        <end position="610"/>
    </location>
</feature>
<dbReference type="GO" id="GO:0045053">
    <property type="term" value="P:protein retention in Golgi apparatus"/>
    <property type="evidence" value="ECO:0007669"/>
    <property type="project" value="TreeGrafter"/>
</dbReference>
<reference evidence="2" key="1">
    <citation type="submission" date="2014-05" db="EMBL/GenBank/DDBJ databases">
        <title>The transcriptome of the halophilic microalga Tetraselmis sp. GSL018 isolated from the Great Salt Lake, Utah.</title>
        <authorList>
            <person name="Jinkerson R.E."/>
            <person name="D'Adamo S."/>
            <person name="Posewitz M.C."/>
        </authorList>
    </citation>
    <scope>NUCLEOTIDE SEQUENCE</scope>
    <source>
        <strain evidence="2">GSL018</strain>
    </source>
</reference>
<name>A0A061SMK5_9CHLO</name>